<dbReference type="Pfam" id="PF08433">
    <property type="entry name" value="KTI12"/>
    <property type="match status" value="1"/>
</dbReference>
<dbReference type="PANTHER" id="PTHR20873:SF0">
    <property type="entry name" value="L-SERYL-TRNA(SEC) KINASE"/>
    <property type="match status" value="1"/>
</dbReference>
<keyword evidence="1" id="KW-0547">Nucleotide-binding</keyword>
<keyword evidence="3" id="KW-0418">Kinase</keyword>
<dbReference type="GO" id="GO:0005524">
    <property type="term" value="F:ATP binding"/>
    <property type="evidence" value="ECO:0007669"/>
    <property type="project" value="UniProtKB-KW"/>
</dbReference>
<keyword evidence="2" id="KW-0067">ATP-binding</keyword>
<evidence type="ECO:0000313" key="4">
    <source>
        <dbReference type="Proteomes" id="UP000225706"/>
    </source>
</evidence>
<comment type="caution">
    <text evidence="3">The sequence shown here is derived from an EMBL/GenBank/DDBJ whole genome shotgun (WGS) entry which is preliminary data.</text>
</comment>
<dbReference type="Proteomes" id="UP000225706">
    <property type="component" value="Unassembled WGS sequence"/>
</dbReference>
<evidence type="ECO:0000313" key="3">
    <source>
        <dbReference type="EMBL" id="PFX22425.1"/>
    </source>
</evidence>
<evidence type="ECO:0000256" key="2">
    <source>
        <dbReference type="ARBA" id="ARBA00022840"/>
    </source>
</evidence>
<dbReference type="InterPro" id="IPR052648">
    <property type="entry name" value="Ser-tRNA(Sec)_kinase"/>
</dbReference>
<protein>
    <submittedName>
        <fullName evidence="3">L-seryl-tRNA(Sec) kinase</fullName>
    </submittedName>
</protein>
<proteinExistence type="predicted"/>
<dbReference type="AlphaFoldDB" id="A0A2B4S1R0"/>
<reference evidence="4" key="1">
    <citation type="journal article" date="2017" name="bioRxiv">
        <title>Comparative analysis of the genomes of Stylophora pistillata and Acropora digitifera provides evidence for extensive differences between species of corals.</title>
        <authorList>
            <person name="Voolstra C.R."/>
            <person name="Li Y."/>
            <person name="Liew Y.J."/>
            <person name="Baumgarten S."/>
            <person name="Zoccola D."/>
            <person name="Flot J.-F."/>
            <person name="Tambutte S."/>
            <person name="Allemand D."/>
            <person name="Aranda M."/>
        </authorList>
    </citation>
    <scope>NUCLEOTIDE SEQUENCE [LARGE SCALE GENOMIC DNA]</scope>
</reference>
<gene>
    <name evidence="3" type="primary">Pstk</name>
    <name evidence="3" type="ORF">AWC38_SpisGene13054</name>
</gene>
<dbReference type="Gene3D" id="3.40.50.300">
    <property type="entry name" value="P-loop containing nucleotide triphosphate hydrolases"/>
    <property type="match status" value="1"/>
</dbReference>
<dbReference type="GO" id="GO:0000049">
    <property type="term" value="F:tRNA binding"/>
    <property type="evidence" value="ECO:0007669"/>
    <property type="project" value="TreeGrafter"/>
</dbReference>
<evidence type="ECO:0000256" key="1">
    <source>
        <dbReference type="ARBA" id="ARBA00022741"/>
    </source>
</evidence>
<dbReference type="PANTHER" id="PTHR20873">
    <property type="entry name" value="L-SERYL-TRNA(SEC) KINASE"/>
    <property type="match status" value="1"/>
</dbReference>
<keyword evidence="4" id="KW-1185">Reference proteome</keyword>
<dbReference type="STRING" id="50429.A0A2B4S1R0"/>
<dbReference type="InterPro" id="IPR013641">
    <property type="entry name" value="KTI12/PSTK"/>
</dbReference>
<name>A0A2B4S1R0_STYPI</name>
<sequence>MATENRVEKSESLDNYSLWKQHRKYILEAVEKIINLIQSSPCENGDEGCGSEPKAVEVKSEGLPGFQEFWDNFLGSISRKERKCSCIERGSSSWRWTGTAHVMLVDDNMFYHSMRYEYVQLARKYRTGFAEVFLQCSLEIAEKRNSSRSHPVSSDTMKNMFSKMEPPEPDKFPWEQFSVTIKSEEQWDIKIMESVTCLIREALKHPEIISVEDFEEKERSRMACITSIVYQTDQVLRKYVTRAITEAKGSGKGKKELQSLAAEFNKQKKEFLDSLHSIKSHSKCSRKYKRTLGPKQHFPGDHTEFTRDDSSERTLNTACKESVLTDEKKIGLVQGSTPCFENNVAGKSKIGDSRSHFCLNCFPDVEDKEEFKSFVQELFSEITQS</sequence>
<dbReference type="OrthoDB" id="9972657at2759"/>
<dbReference type="EMBL" id="LSMT01000240">
    <property type="protein sequence ID" value="PFX22425.1"/>
    <property type="molecule type" value="Genomic_DNA"/>
</dbReference>
<accession>A0A2B4S1R0</accession>
<dbReference type="GO" id="GO:0016301">
    <property type="term" value="F:kinase activity"/>
    <property type="evidence" value="ECO:0007669"/>
    <property type="project" value="UniProtKB-KW"/>
</dbReference>
<dbReference type="SUPFAM" id="SSF52540">
    <property type="entry name" value="P-loop containing nucleoside triphosphate hydrolases"/>
    <property type="match status" value="1"/>
</dbReference>
<keyword evidence="3" id="KW-0808">Transferase</keyword>
<dbReference type="InterPro" id="IPR027417">
    <property type="entry name" value="P-loop_NTPase"/>
</dbReference>
<organism evidence="3 4">
    <name type="scientific">Stylophora pistillata</name>
    <name type="common">Smooth cauliflower coral</name>
    <dbReference type="NCBI Taxonomy" id="50429"/>
    <lineage>
        <taxon>Eukaryota</taxon>
        <taxon>Metazoa</taxon>
        <taxon>Cnidaria</taxon>
        <taxon>Anthozoa</taxon>
        <taxon>Hexacorallia</taxon>
        <taxon>Scleractinia</taxon>
        <taxon>Astrocoeniina</taxon>
        <taxon>Pocilloporidae</taxon>
        <taxon>Stylophora</taxon>
    </lineage>
</organism>